<name>A0A1I7D714_9BACT</name>
<dbReference type="OrthoDB" id="826725at2"/>
<organism evidence="3 4">
    <name type="scientific">Algoriphagus locisalis</name>
    <dbReference type="NCBI Taxonomy" id="305507"/>
    <lineage>
        <taxon>Bacteria</taxon>
        <taxon>Pseudomonadati</taxon>
        <taxon>Bacteroidota</taxon>
        <taxon>Cytophagia</taxon>
        <taxon>Cytophagales</taxon>
        <taxon>Cyclobacteriaceae</taxon>
        <taxon>Algoriphagus</taxon>
    </lineage>
</organism>
<evidence type="ECO:0000313" key="4">
    <source>
        <dbReference type="Proteomes" id="UP000199673"/>
    </source>
</evidence>
<keyword evidence="2" id="KW-0732">Signal</keyword>
<evidence type="ECO:0008006" key="5">
    <source>
        <dbReference type="Google" id="ProtNLM"/>
    </source>
</evidence>
<protein>
    <recommendedName>
        <fullName evidence="5">NVEALA protein</fullName>
    </recommendedName>
</protein>
<feature type="chain" id="PRO_5011734277" description="NVEALA protein" evidence="2">
    <location>
        <begin position="29"/>
        <end position="73"/>
    </location>
</feature>
<dbReference type="EMBL" id="FPBF01000006">
    <property type="protein sequence ID" value="SFU07518.1"/>
    <property type="molecule type" value="Genomic_DNA"/>
</dbReference>
<feature type="compositionally biased region" description="Polar residues" evidence="1">
    <location>
        <begin position="62"/>
        <end position="73"/>
    </location>
</feature>
<dbReference type="STRING" id="305507.SAMN04489724_3709"/>
<evidence type="ECO:0000256" key="2">
    <source>
        <dbReference type="SAM" id="SignalP"/>
    </source>
</evidence>
<feature type="signal peptide" evidence="2">
    <location>
        <begin position="1"/>
        <end position="28"/>
    </location>
</feature>
<dbReference type="Proteomes" id="UP000199673">
    <property type="component" value="Unassembled WGS sequence"/>
</dbReference>
<feature type="region of interest" description="Disordered" evidence="1">
    <location>
        <begin position="51"/>
        <end position="73"/>
    </location>
</feature>
<accession>A0A1I7D714</accession>
<dbReference type="RefSeq" id="WP_091696209.1">
    <property type="nucleotide sequence ID" value="NZ_FPBF01000006.1"/>
</dbReference>
<sequence>MGKIKKLLVGGLFCLGIAFMFNSAESNAQGAGELPGNHICCPSGEGCVDRLGDPWPEDETRTATSCTKDASVD</sequence>
<reference evidence="4" key="1">
    <citation type="submission" date="2016-10" db="EMBL/GenBank/DDBJ databases">
        <authorList>
            <person name="Varghese N."/>
            <person name="Submissions S."/>
        </authorList>
    </citation>
    <scope>NUCLEOTIDE SEQUENCE [LARGE SCALE GENOMIC DNA]</scope>
    <source>
        <strain evidence="4">DSM 23445</strain>
    </source>
</reference>
<gene>
    <name evidence="3" type="ORF">SAMN04489724_3709</name>
</gene>
<keyword evidence="4" id="KW-1185">Reference proteome</keyword>
<evidence type="ECO:0000313" key="3">
    <source>
        <dbReference type="EMBL" id="SFU07518.1"/>
    </source>
</evidence>
<evidence type="ECO:0000256" key="1">
    <source>
        <dbReference type="SAM" id="MobiDB-lite"/>
    </source>
</evidence>
<proteinExistence type="predicted"/>
<dbReference type="AlphaFoldDB" id="A0A1I7D714"/>